<accession>A0A1Y0HKX9</accession>
<keyword evidence="5 6" id="KW-0413">Isomerase</keyword>
<protein>
    <recommendedName>
        <fullName evidence="7">Peptidyl-prolyl cis-trans isomerase</fullName>
        <ecNumber evidence="7">5.2.1.8</ecNumber>
    </recommendedName>
</protein>
<dbReference type="GO" id="GO:0006457">
    <property type="term" value="P:protein folding"/>
    <property type="evidence" value="ECO:0007669"/>
    <property type="project" value="InterPro"/>
</dbReference>
<dbReference type="EC" id="5.2.1.8" evidence="7"/>
<evidence type="ECO:0000259" key="8">
    <source>
        <dbReference type="PROSITE" id="PS50059"/>
    </source>
</evidence>
<dbReference type="Pfam" id="PF01346">
    <property type="entry name" value="FKBP_N"/>
    <property type="match status" value="1"/>
</dbReference>
<dbReference type="EMBL" id="CP021416">
    <property type="protein sequence ID" value="ARU48246.1"/>
    <property type="molecule type" value="Genomic_DNA"/>
</dbReference>
<organism evidence="9 10">
    <name type="scientific">Sulfurospirillum diekertiae</name>
    <dbReference type="NCBI Taxonomy" id="1854492"/>
    <lineage>
        <taxon>Bacteria</taxon>
        <taxon>Pseudomonadati</taxon>
        <taxon>Campylobacterota</taxon>
        <taxon>Epsilonproteobacteria</taxon>
        <taxon>Campylobacterales</taxon>
        <taxon>Sulfurospirillaceae</taxon>
        <taxon>Sulfurospirillum</taxon>
    </lineage>
</organism>
<keyword evidence="10" id="KW-1185">Reference proteome</keyword>
<evidence type="ECO:0000256" key="4">
    <source>
        <dbReference type="ARBA" id="ARBA00023110"/>
    </source>
</evidence>
<dbReference type="KEGG" id="suls:Sdiek1_1080"/>
<dbReference type="InterPro" id="IPR001179">
    <property type="entry name" value="PPIase_FKBP_dom"/>
</dbReference>
<dbReference type="GO" id="GO:0003755">
    <property type="term" value="F:peptidyl-prolyl cis-trans isomerase activity"/>
    <property type="evidence" value="ECO:0007669"/>
    <property type="project" value="UniProtKB-UniRule"/>
</dbReference>
<dbReference type="AlphaFoldDB" id="A0A1Y0HKX9"/>
<evidence type="ECO:0000256" key="6">
    <source>
        <dbReference type="PROSITE-ProRule" id="PRU00277"/>
    </source>
</evidence>
<dbReference type="SUPFAM" id="SSF54534">
    <property type="entry name" value="FKBP-like"/>
    <property type="match status" value="1"/>
</dbReference>
<evidence type="ECO:0000256" key="7">
    <source>
        <dbReference type="RuleBase" id="RU003915"/>
    </source>
</evidence>
<feature type="domain" description="PPIase FKBP-type" evidence="8">
    <location>
        <begin position="165"/>
        <end position="250"/>
    </location>
</feature>
<evidence type="ECO:0000313" key="9">
    <source>
        <dbReference type="EMBL" id="ARU48246.1"/>
    </source>
</evidence>
<dbReference type="Gene3D" id="3.10.50.40">
    <property type="match status" value="1"/>
</dbReference>
<evidence type="ECO:0000256" key="5">
    <source>
        <dbReference type="ARBA" id="ARBA00023235"/>
    </source>
</evidence>
<sequence>MGYGFIAHLYQQHKGIAMRSKKISIGLFVFICLVSQGFAGELKTQVQKESYSIGVSTGSYISNQLFEQSEMGAKVDVNAVIDGFVDALKKQQKLSDEEIITNLNNRAEVLNKVSQEKFKQALDKNIADGKKYLANNAKNKNVKTTKSGLQYEVLTLGAGAKPQKESIVLINYKAYLVDGKVFDDTYARKEPAHLSMINIVDGLQEGLMLMNEGSKYKLVIPSELAYGNADMQEIPGGSTVIFEVELTKVLKPGELANSAKPLSEEEMKQAHGVEKKKL</sequence>
<keyword evidence="3" id="KW-0963">Cytoplasm</keyword>
<dbReference type="PANTHER" id="PTHR43811:SF19">
    <property type="entry name" value="39 KDA FK506-BINDING NUCLEAR PROTEIN"/>
    <property type="match status" value="1"/>
</dbReference>
<comment type="catalytic activity">
    <reaction evidence="1 6 7">
        <text>[protein]-peptidylproline (omega=180) = [protein]-peptidylproline (omega=0)</text>
        <dbReference type="Rhea" id="RHEA:16237"/>
        <dbReference type="Rhea" id="RHEA-COMP:10747"/>
        <dbReference type="Rhea" id="RHEA-COMP:10748"/>
        <dbReference type="ChEBI" id="CHEBI:83833"/>
        <dbReference type="ChEBI" id="CHEBI:83834"/>
        <dbReference type="EC" id="5.2.1.8"/>
    </reaction>
</comment>
<comment type="similarity">
    <text evidence="2 7">Belongs to the FKBP-type PPIase family.</text>
</comment>
<dbReference type="PROSITE" id="PS50059">
    <property type="entry name" value="FKBP_PPIASE"/>
    <property type="match status" value="1"/>
</dbReference>
<dbReference type="InterPro" id="IPR046357">
    <property type="entry name" value="PPIase_dom_sf"/>
</dbReference>
<evidence type="ECO:0000313" key="10">
    <source>
        <dbReference type="Proteomes" id="UP000196005"/>
    </source>
</evidence>
<evidence type="ECO:0000256" key="2">
    <source>
        <dbReference type="ARBA" id="ARBA00006577"/>
    </source>
</evidence>
<dbReference type="PANTHER" id="PTHR43811">
    <property type="entry name" value="FKBP-TYPE PEPTIDYL-PROLYL CIS-TRANS ISOMERASE FKPA"/>
    <property type="match status" value="1"/>
</dbReference>
<keyword evidence="4 6" id="KW-0697">Rotamase</keyword>
<dbReference type="Gene3D" id="1.10.287.460">
    <property type="entry name" value="Peptidyl-prolyl cis-trans isomerase, FKBP-type, N-terminal domain"/>
    <property type="match status" value="1"/>
</dbReference>
<name>A0A1Y0HKX9_9BACT</name>
<gene>
    <name evidence="9" type="ORF">Sdiek1_1080</name>
</gene>
<dbReference type="InterPro" id="IPR000774">
    <property type="entry name" value="PPIase_FKBP_N"/>
</dbReference>
<dbReference type="Pfam" id="PF00254">
    <property type="entry name" value="FKBP_C"/>
    <property type="match status" value="1"/>
</dbReference>
<proteinExistence type="inferred from homology"/>
<reference evidence="10" key="1">
    <citation type="submission" date="2017-05" db="EMBL/GenBank/DDBJ databases">
        <title>Dechlorination kinetics govern the competition between two new strains of the genus Sulfurospirillum.</title>
        <authorList>
            <person name="Buttet G.F."/>
            <person name="Murray A.M."/>
            <person name="Goris T."/>
            <person name="Burion M."/>
            <person name="Lin B."/>
            <person name="Rolle M."/>
            <person name="Maillard J."/>
        </authorList>
    </citation>
    <scope>NUCLEOTIDE SEQUENCE [LARGE SCALE GENOMIC DNA]</scope>
    <source>
        <strain evidence="10">SL2-1</strain>
    </source>
</reference>
<dbReference type="InterPro" id="IPR036944">
    <property type="entry name" value="PPIase_FKBP_N_sf"/>
</dbReference>
<dbReference type="Proteomes" id="UP000196005">
    <property type="component" value="Chromosome"/>
</dbReference>
<evidence type="ECO:0000256" key="3">
    <source>
        <dbReference type="ARBA" id="ARBA00022490"/>
    </source>
</evidence>
<evidence type="ECO:0000256" key="1">
    <source>
        <dbReference type="ARBA" id="ARBA00000971"/>
    </source>
</evidence>